<dbReference type="EnsemblMetazoa" id="AMEM011330-RA">
    <property type="protein sequence ID" value="AMEM011330-PA"/>
    <property type="gene ID" value="AMEM011330"/>
</dbReference>
<feature type="region of interest" description="Disordered" evidence="1">
    <location>
        <begin position="320"/>
        <end position="350"/>
    </location>
</feature>
<organism evidence="2 3">
    <name type="scientific">Anopheles merus</name>
    <name type="common">Mosquito</name>
    <dbReference type="NCBI Taxonomy" id="30066"/>
    <lineage>
        <taxon>Eukaryota</taxon>
        <taxon>Metazoa</taxon>
        <taxon>Ecdysozoa</taxon>
        <taxon>Arthropoda</taxon>
        <taxon>Hexapoda</taxon>
        <taxon>Insecta</taxon>
        <taxon>Pterygota</taxon>
        <taxon>Neoptera</taxon>
        <taxon>Endopterygota</taxon>
        <taxon>Diptera</taxon>
        <taxon>Nematocera</taxon>
        <taxon>Culicoidea</taxon>
        <taxon>Culicidae</taxon>
        <taxon>Anophelinae</taxon>
        <taxon>Anopheles</taxon>
    </lineage>
</organism>
<dbReference type="Proteomes" id="UP000075903">
    <property type="component" value="Unassembled WGS sequence"/>
</dbReference>
<feature type="region of interest" description="Disordered" evidence="1">
    <location>
        <begin position="228"/>
        <end position="305"/>
    </location>
</feature>
<feature type="compositionally biased region" description="Low complexity" evidence="1">
    <location>
        <begin position="228"/>
        <end position="281"/>
    </location>
</feature>
<name>A0A182V9W2_ANOME</name>
<feature type="compositionally biased region" description="Low complexity" evidence="1">
    <location>
        <begin position="177"/>
        <end position="191"/>
    </location>
</feature>
<evidence type="ECO:0000256" key="1">
    <source>
        <dbReference type="SAM" id="MobiDB-lite"/>
    </source>
</evidence>
<proteinExistence type="predicted"/>
<evidence type="ECO:0000313" key="2">
    <source>
        <dbReference type="EnsemblMetazoa" id="AMEM011330-PA"/>
    </source>
</evidence>
<feature type="compositionally biased region" description="Polar residues" evidence="1">
    <location>
        <begin position="135"/>
        <end position="152"/>
    </location>
</feature>
<keyword evidence="3" id="KW-1185">Reference proteome</keyword>
<protein>
    <submittedName>
        <fullName evidence="2">Uncharacterized protein</fullName>
    </submittedName>
</protein>
<dbReference type="AlphaFoldDB" id="A0A182V9W2"/>
<feature type="region of interest" description="Disordered" evidence="1">
    <location>
        <begin position="82"/>
        <end position="201"/>
    </location>
</feature>
<dbReference type="VEuPathDB" id="VectorBase:AMEM21_006894"/>
<feature type="compositionally biased region" description="Polar residues" evidence="1">
    <location>
        <begin position="163"/>
        <end position="176"/>
    </location>
</feature>
<dbReference type="VEuPathDB" id="VectorBase:AMEM011330"/>
<sequence length="375" mass="40943">MSNAVAQNNNFYYYWEAMDPRWLLLAVFCLFYQNLAFGSLTTEEDVPSNTNDTKEWRILQIPRITTPRSGRMTTTIRRMPTKTVARGKTTARSRKRTSAGGRTWTTTKRSGQRLAGPKAPTTISRTTKTALRISSGPNGKVSTTRAKSMQGRTTKKPRRIPQKIQQGPTTRRSGQKTTTQRPQVRTTTPPVLLRMPPRSSTAVSPLSLFGYQLYSLPFSFFNVPTTTVASSNTTDTSNTTTTENPAVSSSTTETTSTMSTTSSTSTVAPGANATAITSAAAVEYEDDPQEQPNPPEYDYPEEQHNATSPVVTTVAPVTESHNSVSSAAGPHMVRKRRKKVTTTTAGPSPGMIRIRVRRKRTTVAPAVDAIAESSS</sequence>
<accession>A0A182V9W2</accession>
<reference evidence="2" key="1">
    <citation type="submission" date="2020-05" db="UniProtKB">
        <authorList>
            <consortium name="EnsemblMetazoa"/>
        </authorList>
    </citation>
    <scope>IDENTIFICATION</scope>
    <source>
        <strain evidence="2">MAF</strain>
    </source>
</reference>
<evidence type="ECO:0000313" key="3">
    <source>
        <dbReference type="Proteomes" id="UP000075903"/>
    </source>
</evidence>